<accession>Q7V1M7</accession>
<evidence type="ECO:0008006" key="3">
    <source>
        <dbReference type="Google" id="ProtNLM"/>
    </source>
</evidence>
<evidence type="ECO:0000313" key="1">
    <source>
        <dbReference type="EMBL" id="CAE19295.1"/>
    </source>
</evidence>
<dbReference type="InterPro" id="IPR021399">
    <property type="entry name" value="DUF3038"/>
</dbReference>
<dbReference type="STRING" id="59919.PMM0836"/>
<reference evidence="1 2" key="1">
    <citation type="journal article" date="2003" name="Nature">
        <title>Genome divergence in two Prochlorococcus ecotypes reflects oceanic niche differentiation.</title>
        <authorList>
            <person name="Rocap G."/>
            <person name="Larimer F.W."/>
            <person name="Lamerdin J.E."/>
            <person name="Malfatti S."/>
            <person name="Chain P."/>
            <person name="Ahlgren N.A."/>
            <person name="Arellano A."/>
            <person name="Coleman M."/>
            <person name="Hauser L."/>
            <person name="Hess W.R."/>
            <person name="Johnson Z.I."/>
            <person name="Land M.L."/>
            <person name="Lindell D."/>
            <person name="Post A.F."/>
            <person name="Regala W."/>
            <person name="Shah M."/>
            <person name="Shaw S.L."/>
            <person name="Steglich C."/>
            <person name="Sullivan M.B."/>
            <person name="Ting C.S."/>
            <person name="Tolonen A."/>
            <person name="Webb E.A."/>
            <person name="Zinser E.R."/>
            <person name="Chisholm S.W."/>
        </authorList>
    </citation>
    <scope>NUCLEOTIDE SEQUENCE [LARGE SCALE GENOMIC DNA]</scope>
    <source>
        <strain evidence="2">CCMP1986 / NIES-2087 / MED4</strain>
    </source>
</reference>
<dbReference type="AlphaFoldDB" id="Q7V1M7"/>
<name>Q7V1M7_PROMP</name>
<dbReference type="Proteomes" id="UP000001026">
    <property type="component" value="Chromosome"/>
</dbReference>
<sequence>MTITILSKGKQISRESIQRLDLLLLALETIDLNGAESLYSLSVKLNLKEVIPNKVTIWKLRNNNPMRNSFNNINIKLEEFEALIKLASEMAKFLYPYIRQILQSRDDHIRNPNAWNEFKKRYIELINERFNTNSMKVKRLLDPNCNDEVFNKIILTLALCVADDGFLKLRTNLLNY</sequence>
<dbReference type="EMBL" id="BX548174">
    <property type="protein sequence ID" value="CAE19295.1"/>
    <property type="molecule type" value="Genomic_DNA"/>
</dbReference>
<dbReference type="eggNOG" id="ENOG5033PW2">
    <property type="taxonomic scope" value="Bacteria"/>
</dbReference>
<dbReference type="RefSeq" id="WP_011132470.1">
    <property type="nucleotide sequence ID" value="NC_005072.1"/>
</dbReference>
<evidence type="ECO:0000313" key="2">
    <source>
        <dbReference type="Proteomes" id="UP000001026"/>
    </source>
</evidence>
<proteinExistence type="predicted"/>
<organism evidence="1 2">
    <name type="scientific">Prochlorococcus marinus subsp. pastoris (strain CCMP1986 / NIES-2087 / MED4)</name>
    <dbReference type="NCBI Taxonomy" id="59919"/>
    <lineage>
        <taxon>Bacteria</taxon>
        <taxon>Bacillati</taxon>
        <taxon>Cyanobacteriota</taxon>
        <taxon>Cyanophyceae</taxon>
        <taxon>Synechococcales</taxon>
        <taxon>Prochlorococcaceae</taxon>
        <taxon>Prochlorococcus</taxon>
    </lineage>
</organism>
<gene>
    <name evidence="1" type="ordered locus">PMM0836</name>
</gene>
<dbReference type="Pfam" id="PF11237">
    <property type="entry name" value="DUF3038"/>
    <property type="match status" value="1"/>
</dbReference>
<dbReference type="HOGENOM" id="CLU_104980_1_0_3"/>
<dbReference type="KEGG" id="pmm:PMM0836"/>
<protein>
    <recommendedName>
        <fullName evidence="3">DUF3038 domain-containing protein</fullName>
    </recommendedName>
</protein>